<feature type="transmembrane region" description="Helical" evidence="6">
    <location>
        <begin position="294"/>
        <end position="314"/>
    </location>
</feature>
<accession>A0A4R4EIG2</accession>
<keyword evidence="4" id="KW-0067">ATP-binding</keyword>
<keyword evidence="3 8" id="KW-0418">Kinase</keyword>
<dbReference type="Pfam" id="PF06580">
    <property type="entry name" value="His_kinase"/>
    <property type="match status" value="1"/>
</dbReference>
<gene>
    <name evidence="8" type="ORF">E0485_03465</name>
</gene>
<dbReference type="PANTHER" id="PTHR34220">
    <property type="entry name" value="SENSOR HISTIDINE KINASE YPDA"/>
    <property type="match status" value="1"/>
</dbReference>
<feature type="domain" description="Histidine kinase" evidence="7">
    <location>
        <begin position="336"/>
        <end position="588"/>
    </location>
</feature>
<evidence type="ECO:0000256" key="3">
    <source>
        <dbReference type="ARBA" id="ARBA00022777"/>
    </source>
</evidence>
<dbReference type="InterPro" id="IPR005467">
    <property type="entry name" value="His_kinase_dom"/>
</dbReference>
<feature type="transmembrane region" description="Helical" evidence="6">
    <location>
        <begin position="7"/>
        <end position="28"/>
    </location>
</feature>
<comment type="caution">
    <text evidence="8">The sequence shown here is derived from an EMBL/GenBank/DDBJ whole genome shotgun (WGS) entry which is preliminary data.</text>
</comment>
<keyword evidence="6" id="KW-0472">Membrane</keyword>
<dbReference type="Gene3D" id="3.30.565.10">
    <property type="entry name" value="Histidine kinase-like ATPase, C-terminal domain"/>
    <property type="match status" value="1"/>
</dbReference>
<keyword evidence="5" id="KW-0902">Two-component regulatory system</keyword>
<evidence type="ECO:0000313" key="8">
    <source>
        <dbReference type="EMBL" id="TCZ79936.1"/>
    </source>
</evidence>
<dbReference type="EMBL" id="SKFG01000002">
    <property type="protein sequence ID" value="TCZ79936.1"/>
    <property type="molecule type" value="Genomic_DNA"/>
</dbReference>
<dbReference type="Gene3D" id="6.10.340.10">
    <property type="match status" value="1"/>
</dbReference>
<proteinExistence type="predicted"/>
<dbReference type="PROSITE" id="PS50109">
    <property type="entry name" value="HIS_KIN"/>
    <property type="match status" value="1"/>
</dbReference>
<evidence type="ECO:0000256" key="1">
    <source>
        <dbReference type="ARBA" id="ARBA00022679"/>
    </source>
</evidence>
<dbReference type="InterPro" id="IPR003594">
    <property type="entry name" value="HATPase_dom"/>
</dbReference>
<organism evidence="8 9">
    <name type="scientific">Paenibacillus albiflavus</name>
    <dbReference type="NCBI Taxonomy" id="2545760"/>
    <lineage>
        <taxon>Bacteria</taxon>
        <taxon>Bacillati</taxon>
        <taxon>Bacillota</taxon>
        <taxon>Bacilli</taxon>
        <taxon>Bacillales</taxon>
        <taxon>Paenibacillaceae</taxon>
        <taxon>Paenibacillus</taxon>
    </lineage>
</organism>
<dbReference type="GO" id="GO:0000155">
    <property type="term" value="F:phosphorelay sensor kinase activity"/>
    <property type="evidence" value="ECO:0007669"/>
    <property type="project" value="InterPro"/>
</dbReference>
<dbReference type="SUPFAM" id="SSF55874">
    <property type="entry name" value="ATPase domain of HSP90 chaperone/DNA topoisomerase II/histidine kinase"/>
    <property type="match status" value="1"/>
</dbReference>
<protein>
    <submittedName>
        <fullName evidence="8">Sensor histidine kinase</fullName>
    </submittedName>
</protein>
<dbReference type="Pfam" id="PF02518">
    <property type="entry name" value="HATPase_c"/>
    <property type="match status" value="1"/>
</dbReference>
<keyword evidence="6" id="KW-0812">Transmembrane</keyword>
<dbReference type="InterPro" id="IPR010559">
    <property type="entry name" value="Sig_transdc_His_kin_internal"/>
</dbReference>
<evidence type="ECO:0000259" key="7">
    <source>
        <dbReference type="PROSITE" id="PS50109"/>
    </source>
</evidence>
<sequence>MTLRRKFMLAIILLVFIPIIALGVFSYVNFAAAMERKTSEFYYTSLLETDRKLNYALAEINGISDVSIVQPLVQQFLKRHLQQSQLSINSGTNEDRQLTADLNNLLLAHPKINSLSLYSKHELLYYSNPEARITLDVLLKSPWYPRMTKLLGRPLWLGPYENPNLTDNPMQLTHSRTIKDYYTLEDIGTLVLTVKTDMLDTIFWEASTLNQGDILLLNDEGRVLFSKSGQNLGKQMQFPFLSSSAYHPAQSYRDKYNGLDTFITYVPSALEGWHLVALTPVDEVMKDSRSIRNITLGLLLISLLMVFLFDRMFVARLVKMIGTVVRGMKRVEIGQFNANEFESPYDHVKDEAGALLHGFKRMSSQIGELITRVEEEQKRKKQAEMQALMSQINPHFIYNSLESINSMAVLQGNREISRMVISLGKLLRISISENQELIPLAMEIEHVKNYLLIQKFRFEDKIDFELDVQDSLKNIACMRLIVQPIVENALYHGIEQMNGKGLIQIRAFEYRQDLIIEIADNGLGMSSERFEEVFLETFSEAAKHKRKGVGMRNVHERIRIRFGEPYGLMVCSSMNEGTIVRIRIPIFISDYTYSQNGDKGADNHR</sequence>
<dbReference type="InterPro" id="IPR050640">
    <property type="entry name" value="Bact_2-comp_sensor_kinase"/>
</dbReference>
<keyword evidence="2" id="KW-0547">Nucleotide-binding</keyword>
<reference evidence="8 9" key="1">
    <citation type="submission" date="2019-03" db="EMBL/GenBank/DDBJ databases">
        <authorList>
            <person name="Kim M.K.M."/>
        </authorList>
    </citation>
    <scope>NUCLEOTIDE SEQUENCE [LARGE SCALE GENOMIC DNA]</scope>
    <source>
        <strain evidence="8 9">18JY21-1</strain>
    </source>
</reference>
<keyword evidence="1" id="KW-0808">Transferase</keyword>
<dbReference type="GO" id="GO:0005524">
    <property type="term" value="F:ATP binding"/>
    <property type="evidence" value="ECO:0007669"/>
    <property type="project" value="UniProtKB-KW"/>
</dbReference>
<dbReference type="Proteomes" id="UP000295418">
    <property type="component" value="Unassembled WGS sequence"/>
</dbReference>
<dbReference type="RefSeq" id="WP_132416581.1">
    <property type="nucleotide sequence ID" value="NZ_SKFG01000002.1"/>
</dbReference>
<dbReference type="GO" id="GO:0016020">
    <property type="term" value="C:membrane"/>
    <property type="evidence" value="ECO:0007669"/>
    <property type="project" value="InterPro"/>
</dbReference>
<name>A0A4R4EIG2_9BACL</name>
<evidence type="ECO:0000256" key="5">
    <source>
        <dbReference type="ARBA" id="ARBA00023012"/>
    </source>
</evidence>
<dbReference type="InterPro" id="IPR036890">
    <property type="entry name" value="HATPase_C_sf"/>
</dbReference>
<keyword evidence="9" id="KW-1185">Reference proteome</keyword>
<dbReference type="OrthoDB" id="9776552at2"/>
<dbReference type="AlphaFoldDB" id="A0A4R4EIG2"/>
<dbReference type="PANTHER" id="PTHR34220:SF7">
    <property type="entry name" value="SENSOR HISTIDINE KINASE YPDA"/>
    <property type="match status" value="1"/>
</dbReference>
<dbReference type="SMART" id="SM00387">
    <property type="entry name" value="HATPase_c"/>
    <property type="match status" value="1"/>
</dbReference>
<evidence type="ECO:0000256" key="4">
    <source>
        <dbReference type="ARBA" id="ARBA00022840"/>
    </source>
</evidence>
<evidence type="ECO:0000256" key="2">
    <source>
        <dbReference type="ARBA" id="ARBA00022741"/>
    </source>
</evidence>
<evidence type="ECO:0000256" key="6">
    <source>
        <dbReference type="SAM" id="Phobius"/>
    </source>
</evidence>
<keyword evidence="6" id="KW-1133">Transmembrane helix</keyword>
<evidence type="ECO:0000313" key="9">
    <source>
        <dbReference type="Proteomes" id="UP000295418"/>
    </source>
</evidence>